<sequence>MRNSRLTHILSMVCITLSYICISTVNAAEGTKIFQHGIDGYAGVEDAIITNLFVQDTNGNGVTAKEGYLRAFHQFYEARSLIRFKNISMPAGSEFIRAELKLVVTDWNGGMMLGGYYLNSDWDIQSDSLGWKNRMNNSPWIEPGGFSDVIKGKSFIINGFSGEGVQEKIVPLDNEVVLHWLTDPASNFGILITMLDKDESAWIHSSEDPVIDYRPQLILHYE</sequence>
<evidence type="ECO:0000256" key="1">
    <source>
        <dbReference type="SAM" id="SignalP"/>
    </source>
</evidence>
<comment type="caution">
    <text evidence="2">The sequence shown here is derived from an EMBL/GenBank/DDBJ whole genome shotgun (WGS) entry which is preliminary data.</text>
</comment>
<evidence type="ECO:0000313" key="2">
    <source>
        <dbReference type="EMBL" id="ETR71920.1"/>
    </source>
</evidence>
<proteinExistence type="predicted"/>
<reference evidence="3" key="1">
    <citation type="submission" date="2012-11" db="EMBL/GenBank/DDBJ databases">
        <authorList>
            <person name="Lucero-Rivera Y.E."/>
            <person name="Tovar-Ramirez D."/>
        </authorList>
    </citation>
    <scope>NUCLEOTIDE SEQUENCE [LARGE SCALE GENOMIC DNA]</scope>
    <source>
        <strain evidence="3">Araruama</strain>
    </source>
</reference>
<dbReference type="NCBIfam" id="NF033679">
    <property type="entry name" value="DNRLRE_dom"/>
    <property type="match status" value="1"/>
</dbReference>
<name>A0A1V1PAS3_9BACT</name>
<evidence type="ECO:0008006" key="4">
    <source>
        <dbReference type="Google" id="ProtNLM"/>
    </source>
</evidence>
<keyword evidence="1" id="KW-0732">Signal</keyword>
<feature type="signal peptide" evidence="1">
    <location>
        <begin position="1"/>
        <end position="27"/>
    </location>
</feature>
<dbReference type="Proteomes" id="UP000189670">
    <property type="component" value="Unassembled WGS sequence"/>
</dbReference>
<accession>A0A1V1PAS3</accession>
<feature type="chain" id="PRO_5010728386" description="DNRLRE domain-containing protein" evidence="1">
    <location>
        <begin position="28"/>
        <end position="222"/>
    </location>
</feature>
<dbReference type="AlphaFoldDB" id="A0A1V1PAS3"/>
<protein>
    <recommendedName>
        <fullName evidence="4">DNRLRE domain-containing protein</fullName>
    </recommendedName>
</protein>
<organism evidence="2 3">
    <name type="scientific">Candidatus Magnetoglobus multicellularis str. Araruama</name>
    <dbReference type="NCBI Taxonomy" id="890399"/>
    <lineage>
        <taxon>Bacteria</taxon>
        <taxon>Pseudomonadati</taxon>
        <taxon>Thermodesulfobacteriota</taxon>
        <taxon>Desulfobacteria</taxon>
        <taxon>Desulfobacterales</taxon>
        <taxon>Desulfobacteraceae</taxon>
        <taxon>Candidatus Magnetoglobus</taxon>
    </lineage>
</organism>
<dbReference type="EMBL" id="ATBP01000206">
    <property type="protein sequence ID" value="ETR71920.1"/>
    <property type="molecule type" value="Genomic_DNA"/>
</dbReference>
<evidence type="ECO:0000313" key="3">
    <source>
        <dbReference type="Proteomes" id="UP000189670"/>
    </source>
</evidence>
<gene>
    <name evidence="2" type="ORF">OMM_02108</name>
</gene>